<dbReference type="InterPro" id="IPR037523">
    <property type="entry name" value="VOC_core"/>
</dbReference>
<dbReference type="PANTHER" id="PTHR36503">
    <property type="entry name" value="BLR2520 PROTEIN"/>
    <property type="match status" value="1"/>
</dbReference>
<accession>A0AAE3QZS6</accession>
<sequence>MQQRVSVLTIGVDHLPAIRAFYAEKIGWRPIAENKDILFIQMNGFLLSFIQRKPLADFIGISSEGTGFRSFTIGYNVDTKEEVTDWYHKLKEQGITILKEPEEASFGGYFFYFSDIEGNILEIAYNPYIELDNVSNVLGHASIDHL</sequence>
<organism evidence="2 3">
    <name type="scientific">Xanthocytophaga flava</name>
    <dbReference type="NCBI Taxonomy" id="3048013"/>
    <lineage>
        <taxon>Bacteria</taxon>
        <taxon>Pseudomonadati</taxon>
        <taxon>Bacteroidota</taxon>
        <taxon>Cytophagia</taxon>
        <taxon>Cytophagales</taxon>
        <taxon>Rhodocytophagaceae</taxon>
        <taxon>Xanthocytophaga</taxon>
    </lineage>
</organism>
<dbReference type="EMBL" id="JASJOS010000020">
    <property type="protein sequence ID" value="MDJ1485513.1"/>
    <property type="molecule type" value="Genomic_DNA"/>
</dbReference>
<reference evidence="2" key="1">
    <citation type="submission" date="2023-05" db="EMBL/GenBank/DDBJ databases">
        <authorList>
            <person name="Zhang X."/>
        </authorList>
    </citation>
    <scope>NUCLEOTIDE SEQUENCE</scope>
    <source>
        <strain evidence="2">YF14B1</strain>
    </source>
</reference>
<comment type="caution">
    <text evidence="2">The sequence shown here is derived from an EMBL/GenBank/DDBJ whole genome shotgun (WGS) entry which is preliminary data.</text>
</comment>
<dbReference type="RefSeq" id="WP_313988171.1">
    <property type="nucleotide sequence ID" value="NZ_JASJOS010000020.1"/>
</dbReference>
<evidence type="ECO:0000313" key="2">
    <source>
        <dbReference type="EMBL" id="MDJ1485513.1"/>
    </source>
</evidence>
<dbReference type="AlphaFoldDB" id="A0AAE3QZS6"/>
<proteinExistence type="predicted"/>
<dbReference type="Proteomes" id="UP001241110">
    <property type="component" value="Unassembled WGS sequence"/>
</dbReference>
<dbReference type="InterPro" id="IPR004360">
    <property type="entry name" value="Glyas_Fos-R_dOase_dom"/>
</dbReference>
<feature type="domain" description="VOC" evidence="1">
    <location>
        <begin position="4"/>
        <end position="126"/>
    </location>
</feature>
<gene>
    <name evidence="2" type="ORF">QNI16_33795</name>
</gene>
<name>A0AAE3QZS6_9BACT</name>
<evidence type="ECO:0000259" key="1">
    <source>
        <dbReference type="PROSITE" id="PS51819"/>
    </source>
</evidence>
<dbReference type="PANTHER" id="PTHR36503:SF1">
    <property type="entry name" value="BLR2520 PROTEIN"/>
    <property type="match status" value="1"/>
</dbReference>
<dbReference type="InterPro" id="IPR029068">
    <property type="entry name" value="Glyas_Bleomycin-R_OHBP_Dase"/>
</dbReference>
<evidence type="ECO:0000313" key="3">
    <source>
        <dbReference type="Proteomes" id="UP001241110"/>
    </source>
</evidence>
<dbReference type="SUPFAM" id="SSF54593">
    <property type="entry name" value="Glyoxalase/Bleomycin resistance protein/Dihydroxybiphenyl dioxygenase"/>
    <property type="match status" value="1"/>
</dbReference>
<protein>
    <submittedName>
        <fullName evidence="2">VOC family protein</fullName>
    </submittedName>
</protein>
<dbReference type="PROSITE" id="PS51819">
    <property type="entry name" value="VOC"/>
    <property type="match status" value="1"/>
</dbReference>
<dbReference type="Pfam" id="PF00903">
    <property type="entry name" value="Glyoxalase"/>
    <property type="match status" value="1"/>
</dbReference>
<dbReference type="Gene3D" id="3.10.180.10">
    <property type="entry name" value="2,3-Dihydroxybiphenyl 1,2-Dioxygenase, domain 1"/>
    <property type="match status" value="1"/>
</dbReference>